<protein>
    <submittedName>
        <fullName evidence="2">Uncharacterized protein</fullName>
    </submittedName>
</protein>
<feature type="compositionally biased region" description="Low complexity" evidence="1">
    <location>
        <begin position="102"/>
        <end position="134"/>
    </location>
</feature>
<dbReference type="EMBL" id="CM029053">
    <property type="protein sequence ID" value="KAG2549290.1"/>
    <property type="molecule type" value="Genomic_DNA"/>
</dbReference>
<dbReference type="AlphaFoldDB" id="A0A8T0NIX1"/>
<name>A0A8T0NIX1_PANVG</name>
<feature type="region of interest" description="Disordered" evidence="1">
    <location>
        <begin position="102"/>
        <end position="147"/>
    </location>
</feature>
<accession>A0A8T0NIX1</accession>
<organism evidence="2 3">
    <name type="scientific">Panicum virgatum</name>
    <name type="common">Blackwell switchgrass</name>
    <dbReference type="NCBI Taxonomy" id="38727"/>
    <lineage>
        <taxon>Eukaryota</taxon>
        <taxon>Viridiplantae</taxon>
        <taxon>Streptophyta</taxon>
        <taxon>Embryophyta</taxon>
        <taxon>Tracheophyta</taxon>
        <taxon>Spermatophyta</taxon>
        <taxon>Magnoliopsida</taxon>
        <taxon>Liliopsida</taxon>
        <taxon>Poales</taxon>
        <taxon>Poaceae</taxon>
        <taxon>PACMAD clade</taxon>
        <taxon>Panicoideae</taxon>
        <taxon>Panicodae</taxon>
        <taxon>Paniceae</taxon>
        <taxon>Panicinae</taxon>
        <taxon>Panicum</taxon>
        <taxon>Panicum sect. Hiantes</taxon>
    </lineage>
</organism>
<evidence type="ECO:0000313" key="3">
    <source>
        <dbReference type="Proteomes" id="UP000823388"/>
    </source>
</evidence>
<dbReference type="Proteomes" id="UP000823388">
    <property type="component" value="Chromosome 9K"/>
</dbReference>
<evidence type="ECO:0000313" key="2">
    <source>
        <dbReference type="EMBL" id="KAG2549290.1"/>
    </source>
</evidence>
<proteinExistence type="predicted"/>
<gene>
    <name evidence="2" type="ORF">PVAP13_9KG264913</name>
</gene>
<reference evidence="2" key="1">
    <citation type="submission" date="2020-05" db="EMBL/GenBank/DDBJ databases">
        <title>WGS assembly of Panicum virgatum.</title>
        <authorList>
            <person name="Lovell J.T."/>
            <person name="Jenkins J."/>
            <person name="Shu S."/>
            <person name="Juenger T.E."/>
            <person name="Schmutz J."/>
        </authorList>
    </citation>
    <scope>NUCLEOTIDE SEQUENCE</scope>
    <source>
        <strain evidence="2">AP13</strain>
    </source>
</reference>
<keyword evidence="3" id="KW-1185">Reference proteome</keyword>
<evidence type="ECO:0000256" key="1">
    <source>
        <dbReference type="SAM" id="MobiDB-lite"/>
    </source>
</evidence>
<comment type="caution">
    <text evidence="2">The sequence shown here is derived from an EMBL/GenBank/DDBJ whole genome shotgun (WGS) entry which is preliminary data.</text>
</comment>
<sequence length="147" mass="15131">MPRPPLQWLWGLTVDAPTSTALLDISSRQLRPPLEWPSGNRLCLRLPSCLSPVAAPGTGGATSPAARVAGGPRRRCLHLYSCLPPAAMPGHWSSSGGIAALASAAASHQPHAPGPGVAAGPAASPSPLQPSLAPEWPRGPWSPPKWT</sequence>